<dbReference type="InterPro" id="IPR006379">
    <property type="entry name" value="HAD-SF_hydro_IIB"/>
</dbReference>
<dbReference type="Proteomes" id="UP000281112">
    <property type="component" value="Unassembled WGS sequence"/>
</dbReference>
<comment type="caution">
    <text evidence="1">The sequence shown here is derived from an EMBL/GenBank/DDBJ whole genome shotgun (WGS) entry which is preliminary data.</text>
</comment>
<dbReference type="PANTHER" id="PTHR10000">
    <property type="entry name" value="PHOSPHOSERINE PHOSPHATASE"/>
    <property type="match status" value="1"/>
</dbReference>
<dbReference type="EMBL" id="RJVQ01000002">
    <property type="protein sequence ID" value="RQW64334.1"/>
    <property type="molecule type" value="Genomic_DNA"/>
</dbReference>
<dbReference type="GO" id="GO:0000287">
    <property type="term" value="F:magnesium ion binding"/>
    <property type="evidence" value="ECO:0007669"/>
    <property type="project" value="UniProtKB-ARBA"/>
</dbReference>
<dbReference type="InterPro" id="IPR023214">
    <property type="entry name" value="HAD_sf"/>
</dbReference>
<keyword evidence="2" id="KW-1185">Reference proteome</keyword>
<dbReference type="Pfam" id="PF08282">
    <property type="entry name" value="Hydrolase_3"/>
    <property type="match status" value="1"/>
</dbReference>
<accession>A0A3N9TK40</accession>
<evidence type="ECO:0000313" key="2">
    <source>
        <dbReference type="Proteomes" id="UP000281112"/>
    </source>
</evidence>
<dbReference type="OrthoDB" id="5292903at2"/>
<dbReference type="GO" id="GO:0005829">
    <property type="term" value="C:cytosol"/>
    <property type="evidence" value="ECO:0007669"/>
    <property type="project" value="TreeGrafter"/>
</dbReference>
<gene>
    <name evidence="1" type="ORF">EES38_07080</name>
</gene>
<dbReference type="PANTHER" id="PTHR10000:SF8">
    <property type="entry name" value="HAD SUPERFAMILY HYDROLASE-LIKE, TYPE 3"/>
    <property type="match status" value="1"/>
</dbReference>
<protein>
    <submittedName>
        <fullName evidence="1">HAD-IIB family hydrolase</fullName>
    </submittedName>
</protein>
<proteinExistence type="predicted"/>
<dbReference type="AlphaFoldDB" id="A0A3N9TK40"/>
<dbReference type="Gene3D" id="3.40.50.1000">
    <property type="entry name" value="HAD superfamily/HAD-like"/>
    <property type="match status" value="2"/>
</dbReference>
<keyword evidence="1" id="KW-0378">Hydrolase</keyword>
<sequence>MARAIQQLSADSAKKIQWLLTDVDDTLTWRGRLPPETLASLDRLHRSGIKVVAVTGACAGWCDHIAKLWPLHGVIGENGAFWMVKNRDGFKTHYAQPLETMSLHQYQLRERVQEILDDYPGVDFAADQSYRVCDVAINLSQDREPVDKVVAQAIAERIRGLTIDGAPVNAMLSSIHINAWVGEHSKQLSGESFLRIMAQQDNLDLETVTYVGDSHNDESMFAWLPLTFGVNNILAVMDDLTHRPDFITDRNGGYGFSELAERLLDLRRA</sequence>
<dbReference type="SUPFAM" id="SSF56784">
    <property type="entry name" value="HAD-like"/>
    <property type="match status" value="1"/>
</dbReference>
<dbReference type="RefSeq" id="WP_124936455.1">
    <property type="nucleotide sequence ID" value="NZ_RJVQ01000002.1"/>
</dbReference>
<dbReference type="GO" id="GO:0016791">
    <property type="term" value="F:phosphatase activity"/>
    <property type="evidence" value="ECO:0007669"/>
    <property type="project" value="TreeGrafter"/>
</dbReference>
<reference evidence="1 2" key="1">
    <citation type="submission" date="2018-11" db="EMBL/GenBank/DDBJ databases">
        <title>Vibrio LJC006 sp. nov., isolated from seawater during the bloom of the enteromorpha.</title>
        <authorList>
            <person name="Liang J."/>
        </authorList>
    </citation>
    <scope>NUCLEOTIDE SEQUENCE [LARGE SCALE GENOMIC DNA]</scope>
    <source>
        <strain evidence="1 2">LJC006</strain>
    </source>
</reference>
<dbReference type="InterPro" id="IPR036412">
    <property type="entry name" value="HAD-like_sf"/>
</dbReference>
<organism evidence="1 2">
    <name type="scientific">Vibrio viridaestus</name>
    <dbReference type="NCBI Taxonomy" id="2487322"/>
    <lineage>
        <taxon>Bacteria</taxon>
        <taxon>Pseudomonadati</taxon>
        <taxon>Pseudomonadota</taxon>
        <taxon>Gammaproteobacteria</taxon>
        <taxon>Vibrionales</taxon>
        <taxon>Vibrionaceae</taxon>
        <taxon>Vibrio</taxon>
    </lineage>
</organism>
<dbReference type="NCBIfam" id="TIGR01484">
    <property type="entry name" value="HAD-SF-IIB"/>
    <property type="match status" value="1"/>
</dbReference>
<evidence type="ECO:0000313" key="1">
    <source>
        <dbReference type="EMBL" id="RQW64334.1"/>
    </source>
</evidence>
<name>A0A3N9TK40_9VIBR</name>